<feature type="domain" description="Fibronectin type-III" evidence="23">
    <location>
        <begin position="4707"/>
        <end position="4801"/>
    </location>
</feature>
<feature type="domain" description="Fibronectin type-III" evidence="23">
    <location>
        <begin position="4302"/>
        <end position="4399"/>
    </location>
</feature>
<feature type="domain" description="Fibronectin type-III" evidence="23">
    <location>
        <begin position="6529"/>
        <end position="6624"/>
    </location>
</feature>
<feature type="domain" description="Fibronectin type-III" evidence="23">
    <location>
        <begin position="3210"/>
        <end position="3305"/>
    </location>
</feature>
<dbReference type="InterPro" id="IPR036116">
    <property type="entry name" value="FN3_sf"/>
</dbReference>
<evidence type="ECO:0000256" key="14">
    <source>
        <dbReference type="ARBA" id="ARBA00022842"/>
    </source>
</evidence>
<feature type="domain" description="Fibronectin type-III" evidence="23">
    <location>
        <begin position="6427"/>
        <end position="6522"/>
    </location>
</feature>
<feature type="domain" description="Ig-like" evidence="22">
    <location>
        <begin position="829"/>
        <end position="922"/>
    </location>
</feature>
<feature type="domain" description="Ig-like" evidence="22">
    <location>
        <begin position="1150"/>
        <end position="1233"/>
    </location>
</feature>
<dbReference type="GO" id="GO:0060298">
    <property type="term" value="P:positive regulation of sarcomere organization"/>
    <property type="evidence" value="ECO:0007669"/>
    <property type="project" value="UniProtKB-ARBA"/>
</dbReference>
<keyword evidence="13" id="KW-0106">Calcium</keyword>
<evidence type="ECO:0000256" key="8">
    <source>
        <dbReference type="ARBA" id="ARBA00022553"/>
    </source>
</evidence>
<keyword evidence="11" id="KW-0677">Repeat</keyword>
<dbReference type="GO" id="GO:0005516">
    <property type="term" value="F:calmodulin binding"/>
    <property type="evidence" value="ECO:0007669"/>
    <property type="project" value="UniProtKB-KW"/>
</dbReference>
<feature type="domain" description="Ig-like" evidence="22">
    <location>
        <begin position="2744"/>
        <end position="2829"/>
    </location>
</feature>
<dbReference type="PROSITE" id="PS50853">
    <property type="entry name" value="FN3"/>
    <property type="match status" value="39"/>
</dbReference>
<feature type="domain" description="Fibronectin type-III" evidence="23">
    <location>
        <begin position="6834"/>
        <end position="6928"/>
    </location>
</feature>
<feature type="domain" description="Ig-like" evidence="22">
    <location>
        <begin position="327"/>
        <end position="415"/>
    </location>
</feature>
<feature type="domain" description="Fibronectin type-III" evidence="23">
    <location>
        <begin position="6023"/>
        <end position="6119"/>
    </location>
</feature>
<dbReference type="SMART" id="SM00408">
    <property type="entry name" value="IGc2"/>
    <property type="match status" value="28"/>
</dbReference>
<feature type="domain" description="Ig-like" evidence="22">
    <location>
        <begin position="2477"/>
        <end position="2562"/>
    </location>
</feature>
<organism evidence="24 25">
    <name type="scientific">Magallana gigas</name>
    <name type="common">Pacific oyster</name>
    <name type="synonym">Crassostrea gigas</name>
    <dbReference type="NCBI Taxonomy" id="29159"/>
    <lineage>
        <taxon>Eukaryota</taxon>
        <taxon>Metazoa</taxon>
        <taxon>Spiralia</taxon>
        <taxon>Lophotrochozoa</taxon>
        <taxon>Mollusca</taxon>
        <taxon>Bivalvia</taxon>
        <taxon>Autobranchia</taxon>
        <taxon>Pteriomorphia</taxon>
        <taxon>Ostreida</taxon>
        <taxon>Ostreoidea</taxon>
        <taxon>Ostreidae</taxon>
        <taxon>Magallana</taxon>
    </lineage>
</organism>
<keyword evidence="12" id="KW-0418">Kinase</keyword>
<feature type="region of interest" description="Disordered" evidence="21">
    <location>
        <begin position="6507"/>
        <end position="6535"/>
    </location>
</feature>
<feature type="compositionally biased region" description="Basic and acidic residues" evidence="21">
    <location>
        <begin position="4482"/>
        <end position="4492"/>
    </location>
</feature>
<feature type="domain" description="Ig-like" evidence="22">
    <location>
        <begin position="1743"/>
        <end position="1827"/>
    </location>
</feature>
<feature type="region of interest" description="Disordered" evidence="21">
    <location>
        <begin position="6811"/>
        <end position="6859"/>
    </location>
</feature>
<feature type="domain" description="Ig-like" evidence="22">
    <location>
        <begin position="537"/>
        <end position="624"/>
    </location>
</feature>
<dbReference type="PANTHER" id="PTHR13817:SF151">
    <property type="entry name" value="TITIN"/>
    <property type="match status" value="1"/>
</dbReference>
<evidence type="ECO:0000313" key="25">
    <source>
        <dbReference type="Proteomes" id="UP000005408"/>
    </source>
</evidence>
<feature type="domain" description="Fibronectin type-III" evidence="23">
    <location>
        <begin position="6631"/>
        <end position="6727"/>
    </location>
</feature>
<evidence type="ECO:0000256" key="6">
    <source>
        <dbReference type="ARBA" id="ARBA00022490"/>
    </source>
</evidence>
<feature type="region of interest" description="Disordered" evidence="21">
    <location>
        <begin position="6714"/>
        <end position="6733"/>
    </location>
</feature>
<keyword evidence="10" id="KW-0479">Metal-binding</keyword>
<dbReference type="CDD" id="cd00063">
    <property type="entry name" value="FN3"/>
    <property type="match status" value="40"/>
</dbReference>
<evidence type="ECO:0000256" key="1">
    <source>
        <dbReference type="ARBA" id="ARBA00001946"/>
    </source>
</evidence>
<feature type="domain" description="Fibronectin type-III" evidence="23">
    <location>
        <begin position="4504"/>
        <end position="4598"/>
    </location>
</feature>
<dbReference type="PRINTS" id="PR00014">
    <property type="entry name" value="FNTYPEIII"/>
</dbReference>
<evidence type="ECO:0000256" key="11">
    <source>
        <dbReference type="ARBA" id="ARBA00022737"/>
    </source>
</evidence>
<feature type="domain" description="Fibronectin type-III" evidence="23">
    <location>
        <begin position="4402"/>
        <end position="4497"/>
    </location>
</feature>
<dbReference type="EC" id="2.7.11.1" evidence="5"/>
<dbReference type="FunFam" id="2.60.40.10:FF:000080">
    <property type="entry name" value="Myosin light chain kinase, smooth muscle"/>
    <property type="match status" value="1"/>
</dbReference>
<comment type="similarity">
    <text evidence="4">Belongs to the protein kinase superfamily. CAMK Ser/Thr protein kinase family.</text>
</comment>
<evidence type="ECO:0000256" key="4">
    <source>
        <dbReference type="ARBA" id="ARBA00006692"/>
    </source>
</evidence>
<dbReference type="SMART" id="SM00060">
    <property type="entry name" value="FN3"/>
    <property type="match status" value="41"/>
</dbReference>
<evidence type="ECO:0000256" key="16">
    <source>
        <dbReference type="ARBA" id="ARBA00023157"/>
    </source>
</evidence>
<feature type="domain" description="Ig-like" evidence="22">
    <location>
        <begin position="441"/>
        <end position="529"/>
    </location>
</feature>
<feature type="domain" description="Ig-like" evidence="22">
    <location>
        <begin position="10"/>
        <end position="94"/>
    </location>
</feature>
<feature type="region of interest" description="Disordered" evidence="21">
    <location>
        <begin position="6106"/>
        <end position="6125"/>
    </location>
</feature>
<feature type="domain" description="Ig-like" evidence="22">
    <location>
        <begin position="2940"/>
        <end position="3008"/>
    </location>
</feature>
<feature type="domain" description="Ig-like" evidence="22">
    <location>
        <begin position="1327"/>
        <end position="1411"/>
    </location>
</feature>
<keyword evidence="7" id="KW-0723">Serine/threonine-protein kinase</keyword>
<feature type="domain" description="Ig-like" evidence="22">
    <location>
        <begin position="2390"/>
        <end position="2474"/>
    </location>
</feature>
<feature type="domain" description="Fibronectin type-III" evidence="23">
    <location>
        <begin position="4099"/>
        <end position="4193"/>
    </location>
</feature>
<dbReference type="FunFam" id="2.60.40.10:FF:000214">
    <property type="entry name" value="titin isoform X1"/>
    <property type="match status" value="5"/>
</dbReference>
<evidence type="ECO:0000256" key="20">
    <source>
        <dbReference type="ARBA" id="ARBA00048679"/>
    </source>
</evidence>
<dbReference type="FunFam" id="2.60.40.10:FF:000002">
    <property type="entry name" value="Titin a"/>
    <property type="match status" value="2"/>
</dbReference>
<dbReference type="SUPFAM" id="SSF49265">
    <property type="entry name" value="Fibronectin type III"/>
    <property type="match status" value="24"/>
</dbReference>
<feature type="domain" description="Fibronectin type-III" evidence="23">
    <location>
        <begin position="5011"/>
        <end position="5105"/>
    </location>
</feature>
<feature type="domain" description="Ig-like" evidence="22">
    <location>
        <begin position="2298"/>
        <end position="2385"/>
    </location>
</feature>
<dbReference type="FunFam" id="2.60.40.10:FF:000034">
    <property type="entry name" value="Titin isoform A"/>
    <property type="match status" value="1"/>
</dbReference>
<feature type="compositionally biased region" description="Polar residues" evidence="21">
    <location>
        <begin position="6841"/>
        <end position="6854"/>
    </location>
</feature>
<feature type="region of interest" description="Disordered" evidence="21">
    <location>
        <begin position="4278"/>
        <end position="4306"/>
    </location>
</feature>
<feature type="domain" description="Ig-like" evidence="22">
    <location>
        <begin position="3013"/>
        <end position="3104"/>
    </location>
</feature>
<evidence type="ECO:0000256" key="13">
    <source>
        <dbReference type="ARBA" id="ARBA00022837"/>
    </source>
</evidence>
<feature type="domain" description="Fibronectin type-III" evidence="23">
    <location>
        <begin position="5516"/>
        <end position="5610"/>
    </location>
</feature>
<feature type="domain" description="Ig-like" evidence="22">
    <location>
        <begin position="1650"/>
        <end position="1738"/>
    </location>
</feature>
<feature type="compositionally biased region" description="Basic and acidic residues" evidence="21">
    <location>
        <begin position="998"/>
        <end position="1045"/>
    </location>
</feature>
<feature type="domain" description="Ig-like" evidence="22">
    <location>
        <begin position="2834"/>
        <end position="2924"/>
    </location>
</feature>
<feature type="region of interest" description="Disordered" evidence="21">
    <location>
        <begin position="6406"/>
        <end position="6438"/>
    </location>
</feature>
<evidence type="ECO:0000256" key="18">
    <source>
        <dbReference type="ARBA" id="ARBA00023319"/>
    </source>
</evidence>
<dbReference type="SMART" id="SM00409">
    <property type="entry name" value="IG"/>
    <property type="match status" value="30"/>
</dbReference>
<dbReference type="FunFam" id="2.60.40.10:FF:000050">
    <property type="entry name" value="Titin isoform B"/>
    <property type="match status" value="5"/>
</dbReference>
<dbReference type="PROSITE" id="PS50835">
    <property type="entry name" value="IG_LIKE"/>
    <property type="match status" value="28"/>
</dbReference>
<dbReference type="InterPro" id="IPR050964">
    <property type="entry name" value="Striated_Muscle_Regulatory"/>
</dbReference>
<dbReference type="FunFam" id="2.60.40.10:FF:000127">
    <property type="entry name" value="titin isoform X1"/>
    <property type="match status" value="4"/>
</dbReference>
<dbReference type="GO" id="GO:0031430">
    <property type="term" value="C:M band"/>
    <property type="evidence" value="ECO:0007669"/>
    <property type="project" value="TreeGrafter"/>
</dbReference>
<protein>
    <recommendedName>
        <fullName evidence="5">non-specific serine/threonine protein kinase</fullName>
        <ecNumber evidence="5">2.7.11.1</ecNumber>
    </recommendedName>
</protein>
<comment type="catalytic activity">
    <reaction evidence="19">
        <text>L-threonyl-[protein] + ATP = O-phospho-L-threonyl-[protein] + ADP + H(+)</text>
        <dbReference type="Rhea" id="RHEA:46608"/>
        <dbReference type="Rhea" id="RHEA-COMP:11060"/>
        <dbReference type="Rhea" id="RHEA-COMP:11605"/>
        <dbReference type="ChEBI" id="CHEBI:15378"/>
        <dbReference type="ChEBI" id="CHEBI:30013"/>
        <dbReference type="ChEBI" id="CHEBI:30616"/>
        <dbReference type="ChEBI" id="CHEBI:61977"/>
        <dbReference type="ChEBI" id="CHEBI:456216"/>
        <dbReference type="EC" id="2.7.11.1"/>
    </reaction>
</comment>
<evidence type="ECO:0000256" key="21">
    <source>
        <dbReference type="SAM" id="MobiDB-lite"/>
    </source>
</evidence>
<dbReference type="FunFam" id="2.60.40.10:FF:000003">
    <property type="entry name" value="Titin isoform E"/>
    <property type="match status" value="5"/>
</dbReference>
<feature type="domain" description="Ig-like" evidence="22">
    <location>
        <begin position="2567"/>
        <end position="2651"/>
    </location>
</feature>
<keyword evidence="9" id="KW-0808">Transferase</keyword>
<evidence type="ECO:0000256" key="3">
    <source>
        <dbReference type="ARBA" id="ARBA00004496"/>
    </source>
</evidence>
<feature type="region of interest" description="Disordered" evidence="21">
    <location>
        <begin position="4995"/>
        <end position="5014"/>
    </location>
</feature>
<dbReference type="SUPFAM" id="SSF48726">
    <property type="entry name" value="Immunoglobulin"/>
    <property type="match status" value="30"/>
</dbReference>
<feature type="region of interest" description="Disordered" evidence="21">
    <location>
        <begin position="6204"/>
        <end position="6234"/>
    </location>
</feature>
<feature type="region of interest" description="Disordered" evidence="21">
    <location>
        <begin position="5192"/>
        <end position="5218"/>
    </location>
</feature>
<evidence type="ECO:0000256" key="19">
    <source>
        <dbReference type="ARBA" id="ARBA00047899"/>
    </source>
</evidence>
<dbReference type="InterPro" id="IPR003961">
    <property type="entry name" value="FN3_dom"/>
</dbReference>
<feature type="domain" description="Fibronectin type-III" evidence="23">
    <location>
        <begin position="4909"/>
        <end position="5003"/>
    </location>
</feature>
<keyword evidence="15" id="KW-0112">Calmodulin-binding</keyword>
<comment type="cofactor">
    <cofactor evidence="1">
        <name>Mg(2+)</name>
        <dbReference type="ChEBI" id="CHEBI:18420"/>
    </cofactor>
</comment>
<feature type="region of interest" description="Disordered" evidence="21">
    <location>
        <begin position="6979"/>
        <end position="7007"/>
    </location>
</feature>
<sequence length="7609" mass="844022">MAQIELQAPPSIISFPEKITILEGEEVSIVCKVEGVPRPTLSWTKEDKEVVPDQRHLLEVLDDTVILKIPQCSVDDEATYVLKVENPAGSDTVAIPLKVEGSEKVVKTEDSAVITPEGQAPEFVLRIKTEKVEEGDLADFTCEVVGTPKPHLNWIYNGRQLVDDGKYVIFEEEGVNHLQIYDITPEDAGEYLVQAENDHGKVNCTADLQVEALPVHEEVTELEAPKFVVDIQTLEASIHDKAKFTCKATGKPTPEILWYKNDKEISKTDNRFTIQFEDKGESSLLIVDVLPEHDGTYMAEAKNPAGTARCKAELFVEEPKEDKPSVPEFIKVPEKVVAREKDLAQFIVKAFGTPKPSVEWKKDNVVLDDLELYHFEKYEDTYCFEIKSVETEDAGVYTCVARNSEGEATCDIPLVVNEIRRDQRLSESPLVLRHQDSSQAPEFTEVFEACTVMEDKPLSLMAKVTGTPRPEVTWYRNNKELVVTPNVKLSYEDDTCSLIIKKMTMDLEGQYKCVAQNPAGTTDISAKVVVEGRAESPIFSRKLNNRECKEGRPVKFECAAKGIPQPEVTWYLNGQPVEAGLRFHTDIRKSYADVVYSLSIDNTEVEDTGEVKAIAQNKAGEAVTIAKLIVEEKRESPKFIRKLENVDVVEKDSATLEVEISGKPKPQVTWTKGDKELKESEQIKFEVEDKTYRMILTSVNPSDAALYTVKAHNTAGSVSCSGRVKIQPARRPSIQPRKMSNTLVPEDGQVTFECKVEGLPLPQVKWFINDKEIEEGEDIHINFNRRDSTYSLVIDKASPELQGTLKAVAVSNAGEDLVTAELEVRGQAPVFTEVPIKCTILEGNTAIFRCQVKGEPTPEIQWSKGKWNKLKDGGRYKIFQDETTGEHVLEITDIKRKDAGTYLVKATNEHGSSDAPATLIVTDKPEEAEDWMAKLKHREIEKKEIPEEELLLPSLKHVEQEGKPEEKKKYKPDAKTIEEPSEYELVFKRRQSQMLEKVSEEMQELAKREKPETEEVPAKKKEKPEGKGEDEVDKGSYQRATREAVLEESEETMLTIPKAQWKVLRPLKDTTVTETEEAVFECEFNVPKVRVTWKINGVEIEQSPKHIIKSEGTVHKLIITKCRMPDQGTISCSYAKLETTAKLTVTELVKEFTIKLEDTVAEKDSDVTFTCKVSDEDMDVTWLIDSQSLPESDKYSVVSEDVTHTLTIRDVQPKDSCDVTAQFGDQSTIAKLSVADVKADFVLPLKDQKAKEKTSVEFDCTLTISTDDVHWFLNEVELHPTDTVEILKEGTKHKLVLKDVSPQQSGQISVRVGDKTSTANLIVEEVPVEFTATLSEQHVEEKTECHFTCELNKENVPVTWYKGTSKIVPSDKYEIQDIGTSHTLVIKDVSKDDVAEYTVKIDDLQNTASLYVDDTPVEILTPLKLIRSPMVTERVTLSCLLSKQMTRCVWSKDGEPIRNCDKFRMTFIESKEKPLEFITPLQEATCNEGDTVTFTCEVSQDKVKPTWTKDGKKLVPSEDVIIESVGKVHKLTLKNATLDDRAEYTISVKDKESTAPLFVEESPLVWVVPLRDRYDAAEGDIVSMICEVNKPGVPAMWLKDGEQITVADGYEIIMDGCRHILRIPSCELEDDAEYTVMVGDLESITNLYVEEVVLEFTHKLSDGTFTEGEMFELSCELSRPDVPVTWLKNRKPLTPSDRIRILCERYRHVLQIMEAIPEDEGEYTLLLPNNTETSAVIKVKEKPAKFTQPLEETKAKEGDNVTLTCKLDKQNVFCTWLKDGKELHPGNGVQISSDGYTQQLILTDVTIKDAAKYTCVCGDVSTEATLLVEETPETQVTELPEFETPKPEILKDIPREKVTEEENILTLTPEIENTDAETVEAELPELESPVTVSPQDTLESEAMISDLVKPENNVPVSEFEEVEVQLSEAPREESPVSAMTTTVETLKESAEKELQPTKVNETQSTDKEVEEAKASEKVAETPESQILAFEVEKTELVEKEVPEASETEFSVTEIHETEATEKEIPETFDIDIIGTEDKEVASEKEVTPIENQLIMTQETEIEEKETPLEDTQILKVSETDITNEVTETQINITPEMEVITETNETVTEKSPFADITVTDASETETTIKETAPEDGSVSESLEITIAEGMAPVTDIQVTDDTETDVTLVQGPDTETVEDEGVEMEKTLIESSETKPEDSVKMEISISDVQASEKEEVKMDSSEIPSLDTEVVLTEKKEEDISESFMIESPETQKPEDTETAIKLGEDQSEAPVKEAIEIELTAKEAQTTEVPTLQSPIPVTLASFRKPLTDLVAKENDTITLTCELSQPNIPCIWLKNDLEIKPTDHTQISCDGYSQQLVLTDVTVDDTARYCCVCGDVSTEAMLQVEEAPATFTKPLTDLTAKEKDMVTLTCELSKPDIPCKWFKNDTEIQPSNHAQISYDGYTQQLVLTDVTVDDTAKYSCVCGDVSTEATLQVQESLKFIRELSEMRVIEEQTVTLECEVNQPGLTATWLKDKQPVVLKKSDFIRVKEGMHSLVIASVEIDDEAEYTVQIGELSSSAPLFVEEAPVEFIKPLKDIQVMEKTKVVLECEVSKPNLIATWYVDGEEIKSSDRVELVVYDTVHQLIIETAKLTDEGKYTIDVEGQKSSATLLVDESPVELVARLHDIIVPAKGSAVFECEVSLPGVKPQWYKDEEPITVSDGYDIRSDGTHHYLYLDKVGPDDIGDYTIQFDDVECTASLQIEEPPLKITKPLEKKEVPEKEPLTLSCEVSKPGVMGKWFKDNKEILSSEHIKVIDDENVHKLEILDASLADSGTYKCKLEDKETTCKVTVKEKPLEFVKPLKDIEVTEGQDIVLECVVSKEGMKASWQKNGKALPVDNRIKVTADKDTYRLTITSAMVEDKAEYTVKVADKSSTAKVFVEEEVVEFVRKLSDVEVKEIPSTVTFECELSKPDMVAKWFRDGKPLGESDKYQMVVDGTVHKLVITDVDGEDEGDYSIVARGKKSEGELIVEVPPQLFLDKQFEEEVVLKAGQSTAFEIPFKGNPQPKATWTYNNEPLPQEKRIESETIYNMTTLRLGKVKRSDTGNYTLTLDNSAGKVSITIKLTVLDKPTAPQDLTPSEVTADSITLTWQTPADNGGSEILEYIIEKKEFNRRTWQQMGTTKDLTFTIPKLLEGNQYFFKVAARNDIGIGDAAETKEAITAKNPFVVPDAPEAPVVSDITATSATVTWQPPANDGGSPITGYRLERISGFSGRWVPISKELIPETTFSVTDLVEGNTYEFRVIAENKAGPSKPSPPSQNIKAVNPWTKPNAPGTPEIIKTDKTSADLKWTPPTEDGGAPITNYVIEYRPSGSVRWNRANSSPVTETTFSVADLKEGSEYEFRVSAENKAGVGPASEPSKSVKVEKPLVGTAPKVLENLCEATIVSPEPVTLKCVLDFGEPVAEVKWFKGPKEIKKSQKFTINIEDKVASLVIQETEPQDAGVYRCMAINPLGQCQTEATLAIHTHPKLEYENKLKAKQLVKVGQSISLQVNISGIPNPTVQWAQNGSVIEKSPKISIETTDVFSMLTVKNASLEDTGVYSITAENVVGKAQAEFDVAIRDKPGKPNNLQVIQVMKESVVLSWQPPTNTGGSEIIGYTIEKRDAKRNTWAPVANVDSETTTYAVQKLIEGNEYFFRVSAKNDMGTGEPAEIDRGTVAKCPYDVPGAPRNLQPTEVNKSSVTLTWEVPDQDGGSPVTGYIVERRQTTATRWTKAHKQTLTETVFTATDLIEMSEYEFRVAAENAAGIGKPCEPIGPILTKSPYDVPDAPAKPQITDVTKDTATLTWTPPEKDGGSPVFNYVIEYKPVRASKWISASHNITVANTTFTVKDLTEGMEYEFRVLAENKAGLSKPSAPSSVIVREPVSGEAPSVLEGLPDISVLLGEDATMECQISGKPEPSVTWSKDSHRIDASKKYEMSQDEISVLLTIRDVSEKDSGSYTLEASNDLGSVSTSGQLDVQAKPELEFDNKFRDVITLNTGTSLRIPVTYKGLPKPTITWGKDEKPLKAGGSVTLDTKDTLTTLQVKKVTRADDGLYFITAENEAGKAKATFDVEVIDVPDQPEGPIKISDINRDRVTLSWAPPKDDGGSKIKSYTVERREQGRSMWSKVDTVDASKTSIVATGLSQGKEYFFRIYAENDIGLSKPLESKTAVIPKSPFEKPSSPTGPLSTKDITEDSVTLSWQPPASDGGTAVTGYLLEKYDNRRRSWVKVADLDVKTTSFVVPKLIEGEKYKFRVSAVSAEGQGQPLETEEDVVPRKPASAPEKPSGPIKFSNILGDSVTLTWSPPKKDGGAPIQSYKVELSEDNGKTWKQVENIDSTKYTVTGLKSGDKYKFRVAAVNELGDGEALLSEAVVPQRPTDAPAQPFGPLEPKNIRKDSLTLTWQAPKDDGGSPITGYIVEKRENRKGKWTPVEKVSKNITELDVKRLEEGKEYYFRVRAENKKGVSEPLETEKSIVPKSPFDKPSAPEGPLSVSNLTATSADLEWKPPTKDGGSPITGYVIESKPSTRGNWTKVANVDGSTTKYSPKDLREGMEYLFRVSAINEEGTGSPLETKELVKPQKKIDAPSSPRQFKISKLGPDFVTLDWKSPSSDGGSKVTGYMVKQKRGPDGDWEEVATLKAFDTSYKVPKLKEDQEYFFSITALNQKGPGGICELDTPVVPKRPPGPPSKPIGPIEVSDINKTSAKLSWKPPTHDGGSPLTGYLVEKREGRRPWTKVDKISPELTEFQVTGLTEGADYSFRITPINKLGNGESLETEATIKPKSLFDKPEKPTGPITFSDITNESVTLNWQPPAKEGGAPVTNYVIEYRDAKRTTWSKAGDVSADKTFFVADKLLTGNEYYFRVIAVNEEGQGQPLESLETVRPEKPIAPPKAPSNLAVKKVESNSATLNWKPPQEDGGSKVTAYKVKVREEGSDKWKDLATLTPYDTEYTAKNLKTGKEYHFAIVAENKAGLGDAAETESSIIPRKKPEKPSPPVGPIKFSDIQKSSLVLAWKPSKNDGGSPLTTYYVEMRDSKYGSWTSVTKVTPDITSYCVQKLKTEKEYFFRVIAENSVGKSEPLTSDGVIPKSPYTAPSAPQGPMQFSDLTDKSVTISWRAPASDGGLPLKEYVLERRDTKRTSWAPVDKVSPGITSYTVQNLVVGNDYYFRVMAVNEEGTSPPLEGEPVRPQKGVEAPSVPRGPLNISDVTGSSAALTWKLADQDGGSPITEYLIEASTDNENWNKLGTVDKLSNKYKAQNLEDGKDYTFRVSAVNKVGPSQPLVSKPVSIKKPAEAPSKPLGPITTSDINKDSVTLSWQPPESDGGSPLTEYVIEKRDTKRNTWAPVTKVPANKTSCVVDKLQEGSDYMFRVSAVNKKGSSKPLESESPVTAKSPFGKPSTPVGPLSVSDVTEKTASVSWKPPESDGGLPLTGYLLEVRDSRRTAWKKVADLKPAQTSYTVPDLDIDNEYFFRVTALNKEGAGSPLQTQEATKITKDISPPGPPVSIKVPKVGEDFVELDWKAPSRDGGSKVKAYHIYQCTTPGDWQEVATVKSFDNHFSVSGLKEGVAYNFAIAAENEAGVGKMCEADKPVKTVKPKGKPSMPEKPFVAKDIQKTELTLTWKPSQSDGGSPITGYRVEKRESWKSSWVEVDTTRPGVCELTVKRLKEGQEYFFRVCAENKIGQSEFLELETSVTPKSPFSVPSTPEGPLKITEITQTSVTISWKASVDDGGLPITSYVIERRDRRFTSWLRVDAVKPGITSYCIQNLVEGNEYLFRVYAENEEGSSEPLMSVEGVIPCREPAAPEKPVGPLSVKNLGSDSVTLAWKAPKDDGGNPITGYKIQVSRDNADWSDLDTLDKFSKEYTAKNLKEGKDYKFRVCAINKVGTGQPLESEVITPTKAKGKPSKPTGPITVSDIQKTSATIEWKPPQSDGGLPLKGYVVELKEARKTMWKKVDKLTPDITTLCIQNLNENAEYYFRVFAENSAGFSEPLEMDKTVLIKSPFDKPSAPEGPLTIANVTLNSAELSWKPPKSDGGSKITGYLIEMKDVKKSFWSKCGKIQPDVTNFTVAKLIEGNEYVFRVSAINEEGQSLPLTSDKTAKPTKSLSAPSKPEKVKVTKTDKDNVTLEWSKPSSDGGSRIRRYIIYKRIEMTEKWIKVTTVEQFLTQTIVDKLEFEKNYFFAVSAVNDIGESDKGETSQPTKLEKPSDTPSSPEGPVEVSNLNKNSATVSWKPSKSDGGSPIKHYIIELKDSFKSYIQVGKVPADQLKFDLTRLKENQQYSVRIIAENAVGKSKPLESETITPTSQFKAPSAPEGPLDISNVTLNSADLSWKAPKSDGGSPLTVFLIEMKDVRKSFWNKCKEVKPNVTKFTVENLNLDTEYVFRVTAINAEGQSPPLTSDKSAKPTKKLSVPPAPEKVSVTKTEKDSVTIEWTKPASDGGSRIRKYIIYKKIEMTDKWIKVTSVEQFTTKAVIEKLEFEKNYFFAVSAENDIGESDKAETSQPTKLGKPSGPPSKPNGPITVSDIQKTSATIEWKPPQSDGGLPLKGYVVELKEVRKTMWKKVDKLTPDITTLCIQNLNENAEYYFRVFAENSAGFSEPLEMDTSVLIKSPFGKPSSPEGPLDISNVTLNSADLSWKPPKSDGGSKLTGYLIEMKEKSKSYWSKCGETKPTVTKFTVEKLALDKEYTFRVSAINEEGQSLPLTSDKTAKPTKSLSAPSKPEKVKVTKTDKDNVTLEWSKPSSDGGSRIRRYIIYKRIEMTEKWIKVTTVEQFLTQTIVDKLEFEKNYFFAVSAENDIGESDKGETSQPTKLEKPSDTPSSPEGPVEVSNLSKNSATVSWKPSKSDGGSPIKHYIIELKDSFKSYIQVGKVPADQLKFDLTRLKENQQYSVRIIAENALGKSKPLESETITPTSQFKAPSAPEGPLDISNVTLNSADLSWKAPKSDGGSPLTVFLIEMKDVRRVTAINAEGQSPPLTSDKSAKPTKKLSAPSPPEKVRVTVIEKNSVTVEWMKPSSDGGSRIRKYIIYQRIEMTDKWVKVTSVEQFTTKAVIEKLEFEKNYFFAVSAENDIGESEKAETSQPTKLGKPTGPPSKPTGPIKVSDIQKTSATIEWKPPQSDGGLPLKGYVVELKEARKTMWKKVDKLTPDITTLCIQNLNENSEYYFRVFAENSAGFSEPLEMDTSVLLKSPFNPPSAPEGPLEISNVTLNSADLSWKPPKSDGGSKLTKYLIEIRDTRRSFWNKVEEVKANITSYTVSNLTTDNEYVFRVFAINEEGQSPPLTSDKSAKPKRDLTAPSRPEQLNVVITDKNSVTVEWSKPKSDGGSRLRRYIIWRRVEMTDNWVKVTTVEHFITKTVIDKLEFEKKFFFAVSAENDVGESDKAVTREPVRLAKPSGRCSVLWNESKLFFFFGGGQCAMMPQRAHWLYPTSTRPQPPSPGSQAPPMEDPPSPAMLLRSERAGKPHFPLWRRFPLTNLTFDLTRLKEGQEYFVRVLAENKVGQSKPLEAGKGFKPESPYKAPSAPRNLQATNITSSYVTIQWQMPSSDGGLPIKFYTLERRDKKYGSFTKEATVKAPVTKYCGREITARERVLLQGDCHQ</sequence>
<feature type="domain" description="Ig-like" evidence="22">
    <location>
        <begin position="1563"/>
        <end position="1638"/>
    </location>
</feature>
<evidence type="ECO:0000256" key="10">
    <source>
        <dbReference type="ARBA" id="ARBA00022723"/>
    </source>
</evidence>
<feature type="domain" description="Fibronectin type-III" evidence="23">
    <location>
        <begin position="3806"/>
        <end position="3901"/>
    </location>
</feature>
<feature type="domain" description="Ig-like" evidence="22">
    <location>
        <begin position="732"/>
        <end position="823"/>
    </location>
</feature>
<feature type="compositionally biased region" description="Basic and acidic residues" evidence="21">
    <location>
        <begin position="6812"/>
        <end position="6828"/>
    </location>
</feature>
<keyword evidence="8" id="KW-0597">Phosphoprotein</keyword>
<dbReference type="FunFam" id="2.60.40.10:FF:000006">
    <property type="entry name" value="Uncharacterized protein, isoform F"/>
    <property type="match status" value="1"/>
</dbReference>
<evidence type="ECO:0000256" key="5">
    <source>
        <dbReference type="ARBA" id="ARBA00012513"/>
    </source>
</evidence>
<dbReference type="Gene3D" id="2.60.40.10">
    <property type="entry name" value="Immunoglobulins"/>
    <property type="match status" value="70"/>
</dbReference>
<feature type="domain" description="Fibronectin type-III" evidence="23">
    <location>
        <begin position="4808"/>
        <end position="4903"/>
    </location>
</feature>
<dbReference type="GO" id="GO:0045214">
    <property type="term" value="P:sarcomere organization"/>
    <property type="evidence" value="ECO:0007669"/>
    <property type="project" value="TreeGrafter"/>
</dbReference>
<feature type="domain" description="Fibronectin type-III" evidence="23">
    <location>
        <begin position="6325"/>
        <end position="6422"/>
    </location>
</feature>
<feature type="domain" description="Fibronectin type-III" evidence="23">
    <location>
        <begin position="3111"/>
        <end position="3203"/>
    </location>
</feature>
<feature type="domain" description="Ig-like" evidence="22">
    <location>
        <begin position="1057"/>
        <end position="1144"/>
    </location>
</feature>
<dbReference type="GO" id="GO:0005634">
    <property type="term" value="C:nucleus"/>
    <property type="evidence" value="ECO:0007669"/>
    <property type="project" value="UniProtKB-SubCell"/>
</dbReference>
<dbReference type="InterPro" id="IPR013098">
    <property type="entry name" value="Ig_I-set"/>
</dbReference>
<keyword evidence="17" id="KW-0539">Nucleus</keyword>
<evidence type="ECO:0000256" key="12">
    <source>
        <dbReference type="ARBA" id="ARBA00022777"/>
    </source>
</evidence>
<dbReference type="InterPro" id="IPR003598">
    <property type="entry name" value="Ig_sub2"/>
</dbReference>
<feature type="domain" description="Ig-like" evidence="22">
    <location>
        <begin position="225"/>
        <end position="315"/>
    </location>
</feature>
<evidence type="ECO:0000259" key="22">
    <source>
        <dbReference type="PROSITE" id="PS50835"/>
    </source>
</evidence>
<feature type="domain" description="Fibronectin type-III" evidence="23">
    <location>
        <begin position="3311"/>
        <end position="3406"/>
    </location>
</feature>
<dbReference type="CDD" id="cd00096">
    <property type="entry name" value="Ig"/>
    <property type="match status" value="4"/>
</dbReference>
<dbReference type="FunFam" id="2.60.40.10:FF:000056">
    <property type="entry name" value="twitchin isoform X4"/>
    <property type="match status" value="15"/>
</dbReference>
<dbReference type="InterPro" id="IPR013783">
    <property type="entry name" value="Ig-like_fold"/>
</dbReference>
<feature type="region of interest" description="Disordered" evidence="21">
    <location>
        <begin position="955"/>
        <end position="976"/>
    </location>
</feature>
<feature type="region of interest" description="Disordered" evidence="21">
    <location>
        <begin position="5390"/>
        <end position="5423"/>
    </location>
</feature>
<feature type="domain" description="Fibronectin type-III" evidence="23">
    <location>
        <begin position="7307"/>
        <end position="7406"/>
    </location>
</feature>
<dbReference type="GO" id="GO:0004674">
    <property type="term" value="F:protein serine/threonine kinase activity"/>
    <property type="evidence" value="ECO:0007669"/>
    <property type="project" value="UniProtKB-KW"/>
</dbReference>
<feature type="region of interest" description="Disordered" evidence="21">
    <location>
        <begin position="7439"/>
        <end position="7463"/>
    </location>
</feature>
<feature type="region of interest" description="Disordered" evidence="21">
    <location>
        <begin position="3287"/>
        <end position="3318"/>
    </location>
</feature>
<dbReference type="EnsemblMetazoa" id="G24440.2">
    <property type="protein sequence ID" value="G24440.2:cds"/>
    <property type="gene ID" value="G24440"/>
</dbReference>
<feature type="domain" description="Fibronectin type-III" evidence="23">
    <location>
        <begin position="5415"/>
        <end position="5511"/>
    </location>
</feature>
<accession>A0A8W8KLP3</accession>
<reference evidence="24" key="1">
    <citation type="submission" date="2022-08" db="UniProtKB">
        <authorList>
            <consortium name="EnsemblMetazoa"/>
        </authorList>
    </citation>
    <scope>IDENTIFICATION</scope>
    <source>
        <strain evidence="24">05x7-T-G4-1.051#20</strain>
    </source>
</reference>
<dbReference type="FunFam" id="2.60.40.10:FF:000425">
    <property type="entry name" value="Myosin light chain kinase"/>
    <property type="match status" value="5"/>
</dbReference>
<feature type="domain" description="Fibronectin type-III" evidence="23">
    <location>
        <begin position="5719"/>
        <end position="5815"/>
    </location>
</feature>
<evidence type="ECO:0000256" key="7">
    <source>
        <dbReference type="ARBA" id="ARBA00022527"/>
    </source>
</evidence>
<feature type="domain" description="Fibronectin type-III" evidence="23">
    <location>
        <begin position="6124"/>
        <end position="6219"/>
    </location>
</feature>
<keyword evidence="25" id="KW-1185">Reference proteome</keyword>
<evidence type="ECO:0000256" key="9">
    <source>
        <dbReference type="ARBA" id="ARBA00022679"/>
    </source>
</evidence>
<feature type="domain" description="Fibronectin type-III" evidence="23">
    <location>
        <begin position="3604"/>
        <end position="3698"/>
    </location>
</feature>
<feature type="domain" description="Fibronectin type-III" evidence="23">
    <location>
        <begin position="7005"/>
        <end position="7100"/>
    </location>
</feature>
<comment type="subcellular location">
    <subcellularLocation>
        <location evidence="3">Cytoplasm</location>
    </subcellularLocation>
    <subcellularLocation>
        <location evidence="2">Nucleus</location>
    </subcellularLocation>
</comment>
<feature type="domain" description="Fibronectin type-III" evidence="23">
    <location>
        <begin position="6732"/>
        <end position="6827"/>
    </location>
</feature>
<dbReference type="FunFam" id="2.60.40.10:FF:000107">
    <property type="entry name" value="Myosin, light chain kinase a"/>
    <property type="match status" value="4"/>
</dbReference>
<evidence type="ECO:0000256" key="17">
    <source>
        <dbReference type="ARBA" id="ARBA00023242"/>
    </source>
</evidence>
<evidence type="ECO:0000256" key="2">
    <source>
        <dbReference type="ARBA" id="ARBA00004123"/>
    </source>
</evidence>
<dbReference type="InterPro" id="IPR036179">
    <property type="entry name" value="Ig-like_dom_sf"/>
</dbReference>
<feature type="domain" description="Ig-like" evidence="22">
    <location>
        <begin position="3506"/>
        <end position="3597"/>
    </location>
</feature>
<dbReference type="FunFam" id="2.60.40.10:FF:000012">
    <property type="entry name" value="titin isoform X1"/>
    <property type="match status" value="1"/>
</dbReference>
<dbReference type="GO" id="GO:0045989">
    <property type="term" value="P:positive regulation of striated muscle contraction"/>
    <property type="evidence" value="ECO:0007669"/>
    <property type="project" value="UniProtKB-ARBA"/>
</dbReference>
<feature type="domain" description="Fibronectin type-III" evidence="23">
    <location>
        <begin position="7209"/>
        <end position="7304"/>
    </location>
</feature>
<dbReference type="Pfam" id="PF07679">
    <property type="entry name" value="I-set"/>
    <property type="match status" value="29"/>
</dbReference>
<feature type="domain" description="Fibronectin type-III" evidence="23">
    <location>
        <begin position="5821"/>
        <end position="5915"/>
    </location>
</feature>
<feature type="compositionally biased region" description="Basic and acidic residues" evidence="21">
    <location>
        <begin position="956"/>
        <end position="976"/>
    </location>
</feature>
<dbReference type="GO" id="GO:0046872">
    <property type="term" value="F:metal ion binding"/>
    <property type="evidence" value="ECO:0007669"/>
    <property type="project" value="UniProtKB-KW"/>
</dbReference>
<feature type="domain" description="Ig-like" evidence="22">
    <location>
        <begin position="4000"/>
        <end position="4091"/>
    </location>
</feature>
<keyword evidence="18" id="KW-0393">Immunoglobulin domain</keyword>
<dbReference type="FunFam" id="2.60.40.10:FF:000031">
    <property type="entry name" value="Myosin-binding protein C, slow type"/>
    <property type="match status" value="1"/>
</dbReference>
<feature type="region of interest" description="Disordered" evidence="21">
    <location>
        <begin position="998"/>
        <end position="1049"/>
    </location>
</feature>
<feature type="domain" description="Fibronectin type-III" evidence="23">
    <location>
        <begin position="3705"/>
        <end position="3800"/>
    </location>
</feature>
<feature type="domain" description="Fibronectin type-III" evidence="23">
    <location>
        <begin position="5921"/>
        <end position="6016"/>
    </location>
</feature>
<keyword evidence="14" id="KW-0460">Magnesium</keyword>
<evidence type="ECO:0000259" key="23">
    <source>
        <dbReference type="PROSITE" id="PS50853"/>
    </source>
</evidence>
<dbReference type="PANTHER" id="PTHR13817">
    <property type="entry name" value="TITIN"/>
    <property type="match status" value="1"/>
</dbReference>
<feature type="domain" description="Fibronectin type-III" evidence="23">
    <location>
        <begin position="4201"/>
        <end position="4295"/>
    </location>
</feature>
<feature type="domain" description="Fibronectin type-III" evidence="23">
    <location>
        <begin position="7103"/>
        <end position="7202"/>
    </location>
</feature>
<dbReference type="FunFam" id="2.60.40.10:FF:000160">
    <property type="entry name" value="Titin a"/>
    <property type="match status" value="5"/>
</dbReference>
<feature type="domain" description="Fibronectin type-III" evidence="23">
    <location>
        <begin position="5616"/>
        <end position="5711"/>
    </location>
</feature>
<feature type="domain" description="Ig-like" evidence="22">
    <location>
        <begin position="3907"/>
        <end position="3995"/>
    </location>
</feature>
<feature type="compositionally biased region" description="Basic and acidic residues" evidence="21">
    <location>
        <begin position="1964"/>
        <end position="1980"/>
    </location>
</feature>
<feature type="domain" description="Fibronectin type-III" evidence="23">
    <location>
        <begin position="5313"/>
        <end position="5408"/>
    </location>
</feature>
<feature type="domain" description="Fibronectin type-III" evidence="23">
    <location>
        <begin position="4602"/>
        <end position="4700"/>
    </location>
</feature>
<evidence type="ECO:0000256" key="15">
    <source>
        <dbReference type="ARBA" id="ARBA00022860"/>
    </source>
</evidence>
<feature type="domain" description="Fibronectin type-III" evidence="23">
    <location>
        <begin position="6226"/>
        <end position="6320"/>
    </location>
</feature>
<feature type="domain" description="Ig-like" evidence="22">
    <location>
        <begin position="3412"/>
        <end position="3501"/>
    </location>
</feature>
<evidence type="ECO:0000313" key="24">
    <source>
        <dbReference type="EnsemblMetazoa" id="G24440.2:cds"/>
    </source>
</evidence>
<feature type="domain" description="Fibronectin type-III" evidence="23">
    <location>
        <begin position="5212"/>
        <end position="5306"/>
    </location>
</feature>
<feature type="compositionally biased region" description="Polar residues" evidence="21">
    <location>
        <begin position="6106"/>
        <end position="6121"/>
    </location>
</feature>
<feature type="compositionally biased region" description="Polar residues" evidence="21">
    <location>
        <begin position="6714"/>
        <end position="6729"/>
    </location>
</feature>
<feature type="domain" description="Ig-like" evidence="22">
    <location>
        <begin position="121"/>
        <end position="209"/>
    </location>
</feature>
<keyword evidence="16" id="KW-1015">Disulfide bond</keyword>
<feature type="domain" description="Fibronectin type-III" evidence="23">
    <location>
        <begin position="5111"/>
        <end position="5206"/>
    </location>
</feature>
<dbReference type="InterPro" id="IPR003599">
    <property type="entry name" value="Ig_sub"/>
</dbReference>
<dbReference type="InterPro" id="IPR007110">
    <property type="entry name" value="Ig-like_dom"/>
</dbReference>
<feature type="region of interest" description="Disordered" evidence="21">
    <location>
        <begin position="7290"/>
        <end position="7309"/>
    </location>
</feature>
<feature type="region of interest" description="Disordered" evidence="21">
    <location>
        <begin position="7084"/>
        <end position="7113"/>
    </location>
</feature>
<dbReference type="Pfam" id="PF00041">
    <property type="entry name" value="fn3"/>
    <property type="match status" value="37"/>
</dbReference>
<feature type="domain" description="Ig-like" evidence="22">
    <location>
        <begin position="1474"/>
        <end position="1558"/>
    </location>
</feature>
<dbReference type="Proteomes" id="UP000005408">
    <property type="component" value="Unassembled WGS sequence"/>
</dbReference>
<feature type="region of interest" description="Disordered" evidence="21">
    <location>
        <begin position="4482"/>
        <end position="4508"/>
    </location>
</feature>
<feature type="domain" description="Ig-like" evidence="22">
    <location>
        <begin position="637"/>
        <end position="725"/>
    </location>
</feature>
<name>A0A8W8KLP3_MAGGI</name>
<feature type="domain" description="Fibronectin type-III" evidence="23">
    <location>
        <begin position="7533"/>
        <end position="7609"/>
    </location>
</feature>
<comment type="catalytic activity">
    <reaction evidence="20">
        <text>L-seryl-[protein] + ATP = O-phospho-L-seryl-[protein] + ADP + H(+)</text>
        <dbReference type="Rhea" id="RHEA:17989"/>
        <dbReference type="Rhea" id="RHEA-COMP:9863"/>
        <dbReference type="Rhea" id="RHEA-COMP:11604"/>
        <dbReference type="ChEBI" id="CHEBI:15378"/>
        <dbReference type="ChEBI" id="CHEBI:29999"/>
        <dbReference type="ChEBI" id="CHEBI:30616"/>
        <dbReference type="ChEBI" id="CHEBI:83421"/>
        <dbReference type="ChEBI" id="CHEBI:456216"/>
        <dbReference type="EC" id="2.7.11.1"/>
    </reaction>
</comment>
<feature type="region of interest" description="Disordered" evidence="21">
    <location>
        <begin position="1948"/>
        <end position="1981"/>
    </location>
</feature>
<proteinExistence type="inferred from homology"/>
<feature type="compositionally biased region" description="Basic and acidic residues" evidence="21">
    <location>
        <begin position="6204"/>
        <end position="6220"/>
    </location>
</feature>
<keyword evidence="6" id="KW-0963">Cytoplasm</keyword>
<feature type="compositionally biased region" description="Polar residues" evidence="21">
    <location>
        <begin position="6982"/>
        <end position="6991"/>
    </location>
</feature>